<dbReference type="PANTHER" id="PTHR13170">
    <property type="entry name" value="O-GLCNACASE"/>
    <property type="match status" value="1"/>
</dbReference>
<dbReference type="InterPro" id="IPR051822">
    <property type="entry name" value="Glycosyl_Hydrolase_84"/>
</dbReference>
<evidence type="ECO:0000313" key="3">
    <source>
        <dbReference type="Proteomes" id="UP000010467"/>
    </source>
</evidence>
<sequence>MTSDAPAAFSVRPFRPEDETALYRICLETGDSGADATELYADPLLLGHLYAAPYGRFEPELAFILEDAVSVCGYVVGARDTAAFNTRLEREWWPDLRARYPLSHADAPPHTPDERLIAQIHTGFPDDTGLWQAYPSHLHIDLLPRAQGAGNGRRLIGTLLGALRAANSPGVHLGVGARNERAIGFYRRLGFQELARTPGAVTFGMKLR</sequence>
<keyword evidence="2" id="KW-0808">Transferase</keyword>
<dbReference type="PROSITE" id="PS51186">
    <property type="entry name" value="GNAT"/>
    <property type="match status" value="1"/>
</dbReference>
<dbReference type="STRING" id="937777.Deipe_1752"/>
<reference evidence="3" key="1">
    <citation type="submission" date="2012-03" db="EMBL/GenBank/DDBJ databases">
        <title>Complete sequence of chromosome of Deinococcus peraridilitoris DSM 19664.</title>
        <authorList>
            <person name="Lucas S."/>
            <person name="Copeland A."/>
            <person name="Lapidus A."/>
            <person name="Glavina del Rio T."/>
            <person name="Dalin E."/>
            <person name="Tice H."/>
            <person name="Bruce D."/>
            <person name="Goodwin L."/>
            <person name="Pitluck S."/>
            <person name="Peters L."/>
            <person name="Mikhailova N."/>
            <person name="Lu M."/>
            <person name="Kyrpides N."/>
            <person name="Mavromatis K."/>
            <person name="Ivanova N."/>
            <person name="Brettin T."/>
            <person name="Detter J.C."/>
            <person name="Han C."/>
            <person name="Larimer F."/>
            <person name="Land M."/>
            <person name="Hauser L."/>
            <person name="Markowitz V."/>
            <person name="Cheng J.-F."/>
            <person name="Hugenholtz P."/>
            <person name="Woyke T."/>
            <person name="Wu D."/>
            <person name="Pukall R."/>
            <person name="Steenblock K."/>
            <person name="Brambilla E."/>
            <person name="Klenk H.-P."/>
            <person name="Eisen J.A."/>
        </authorList>
    </citation>
    <scope>NUCLEOTIDE SEQUENCE [LARGE SCALE GENOMIC DNA]</scope>
    <source>
        <strain evidence="3">DSM 19664 / LMG 22246 / CIP 109416 / KR-200</strain>
    </source>
</reference>
<gene>
    <name evidence="2" type="ordered locus">Deipe_1752</name>
</gene>
<organism evidence="2 3">
    <name type="scientific">Deinococcus peraridilitoris (strain DSM 19664 / LMG 22246 / CIP 109416 / KR-200)</name>
    <dbReference type="NCBI Taxonomy" id="937777"/>
    <lineage>
        <taxon>Bacteria</taxon>
        <taxon>Thermotogati</taxon>
        <taxon>Deinococcota</taxon>
        <taxon>Deinococci</taxon>
        <taxon>Deinococcales</taxon>
        <taxon>Deinococcaceae</taxon>
        <taxon>Deinococcus</taxon>
    </lineage>
</organism>
<evidence type="ECO:0000259" key="1">
    <source>
        <dbReference type="PROSITE" id="PS51186"/>
    </source>
</evidence>
<dbReference type="PANTHER" id="PTHR13170:SF16">
    <property type="entry name" value="PROTEIN O-GLCNACASE"/>
    <property type="match status" value="1"/>
</dbReference>
<dbReference type="PATRIC" id="fig|937777.3.peg.1754"/>
<dbReference type="EMBL" id="CP003382">
    <property type="protein sequence ID" value="AFZ67271.1"/>
    <property type="molecule type" value="Genomic_DNA"/>
</dbReference>
<dbReference type="SUPFAM" id="SSF55729">
    <property type="entry name" value="Acyl-CoA N-acyltransferases (Nat)"/>
    <property type="match status" value="1"/>
</dbReference>
<protein>
    <submittedName>
        <fullName evidence="2">Acetyltransferase</fullName>
    </submittedName>
</protein>
<proteinExistence type="predicted"/>
<dbReference type="InterPro" id="IPR000182">
    <property type="entry name" value="GNAT_dom"/>
</dbReference>
<name>L0A0A3_DEIPD</name>
<feature type="domain" description="N-acetyltransferase" evidence="1">
    <location>
        <begin position="72"/>
        <end position="208"/>
    </location>
</feature>
<evidence type="ECO:0000313" key="2">
    <source>
        <dbReference type="EMBL" id="AFZ67271.1"/>
    </source>
</evidence>
<dbReference type="Gene3D" id="3.40.630.30">
    <property type="match status" value="1"/>
</dbReference>
<dbReference type="KEGG" id="dpd:Deipe_1752"/>
<dbReference type="InterPro" id="IPR016181">
    <property type="entry name" value="Acyl_CoA_acyltransferase"/>
</dbReference>
<dbReference type="Pfam" id="PF00583">
    <property type="entry name" value="Acetyltransf_1"/>
    <property type="match status" value="1"/>
</dbReference>
<dbReference type="HOGENOM" id="CLU_086044_1_0_0"/>
<accession>L0A0A3</accession>
<dbReference type="GO" id="GO:0016747">
    <property type="term" value="F:acyltransferase activity, transferring groups other than amino-acyl groups"/>
    <property type="evidence" value="ECO:0007669"/>
    <property type="project" value="InterPro"/>
</dbReference>
<dbReference type="AlphaFoldDB" id="L0A0A3"/>
<keyword evidence="3" id="KW-1185">Reference proteome</keyword>
<dbReference type="OrthoDB" id="9802340at2"/>
<dbReference type="RefSeq" id="WP_015235576.1">
    <property type="nucleotide sequence ID" value="NC_019793.1"/>
</dbReference>
<dbReference type="eggNOG" id="COG0456">
    <property type="taxonomic scope" value="Bacteria"/>
</dbReference>
<dbReference type="Proteomes" id="UP000010467">
    <property type="component" value="Chromosome"/>
</dbReference>